<gene>
    <name evidence="2" type="ORF">P3W24_15960</name>
</gene>
<feature type="transmembrane region" description="Helical" evidence="1">
    <location>
        <begin position="81"/>
        <end position="98"/>
    </location>
</feature>
<name>A0ABT6BE87_9GAMM</name>
<protein>
    <recommendedName>
        <fullName evidence="4">DUF4345 domain-containing protein</fullName>
    </recommendedName>
</protein>
<proteinExistence type="predicted"/>
<keyword evidence="1" id="KW-0472">Membrane</keyword>
<comment type="caution">
    <text evidence="2">The sequence shown here is derived from an EMBL/GenBank/DDBJ whole genome shotgun (WGS) entry which is preliminary data.</text>
</comment>
<keyword evidence="1" id="KW-0812">Transmembrane</keyword>
<keyword evidence="3" id="KW-1185">Reference proteome</keyword>
<accession>A0ABT6BE87</accession>
<keyword evidence="1" id="KW-1133">Transmembrane helix</keyword>
<reference evidence="2 3" key="1">
    <citation type="journal article" date="2024" name="Curr. Microbiol.">
        <title>Luteibacter sahnii sp. nov., A Novel Yellow-Colored Xanthomonadin Pigment Producing Probiotic Bacterium from Healthy Rice Seed Microbiome.</title>
        <authorList>
            <person name="Jaiswal G."/>
            <person name="Rana R."/>
            <person name="Nayak P.K."/>
            <person name="Chouhan R."/>
            <person name="Gandhi S.G."/>
            <person name="Patel H.K."/>
            <person name="Patil P.B."/>
        </authorList>
    </citation>
    <scope>NUCLEOTIDE SEQUENCE [LARGE SCALE GENOMIC DNA]</scope>
    <source>
        <strain evidence="2 3">PPL201</strain>
    </source>
</reference>
<feature type="transmembrane region" description="Helical" evidence="1">
    <location>
        <begin position="110"/>
        <end position="131"/>
    </location>
</feature>
<feature type="transmembrane region" description="Helical" evidence="1">
    <location>
        <begin position="54"/>
        <end position="74"/>
    </location>
</feature>
<evidence type="ECO:0000313" key="3">
    <source>
        <dbReference type="Proteomes" id="UP001528850"/>
    </source>
</evidence>
<evidence type="ECO:0008006" key="4">
    <source>
        <dbReference type="Google" id="ProtNLM"/>
    </source>
</evidence>
<evidence type="ECO:0000256" key="1">
    <source>
        <dbReference type="SAM" id="Phobius"/>
    </source>
</evidence>
<evidence type="ECO:0000313" key="2">
    <source>
        <dbReference type="EMBL" id="MDF4026468.1"/>
    </source>
</evidence>
<organism evidence="2 3">
    <name type="scientific">Luteibacter sahnii</name>
    <dbReference type="NCBI Taxonomy" id="3021977"/>
    <lineage>
        <taxon>Bacteria</taxon>
        <taxon>Pseudomonadati</taxon>
        <taxon>Pseudomonadota</taxon>
        <taxon>Gammaproteobacteria</taxon>
        <taxon>Lysobacterales</taxon>
        <taxon>Rhodanobacteraceae</taxon>
        <taxon>Luteibacter</taxon>
    </lineage>
</organism>
<dbReference type="EMBL" id="JARJJS010000005">
    <property type="protein sequence ID" value="MDF4026468.1"/>
    <property type="molecule type" value="Genomic_DNA"/>
</dbReference>
<dbReference type="Proteomes" id="UP001528850">
    <property type="component" value="Unassembled WGS sequence"/>
</dbReference>
<sequence>MNDFVDKFKQMPWPLRILTLLSLTSVLLLVATVVPGGAIVGQRRIGIEQWWTNGSGLLFTVAICLFTSGGLLLLKARRFGRAAYISGFAALYVAGYFIDLINAAEYSGKSYLYDLLFAVLQVAALSAYLFLNQRVKKFLVD</sequence>